<dbReference type="PANTHER" id="PTHR30290:SF38">
    <property type="entry name" value="D,D-DIPEPTIDE-BINDING PERIPLASMIC PROTEIN DDPA-RELATED"/>
    <property type="match status" value="1"/>
</dbReference>
<evidence type="ECO:0000256" key="2">
    <source>
        <dbReference type="ARBA" id="ARBA00005695"/>
    </source>
</evidence>
<comment type="similarity">
    <text evidence="2">Belongs to the bacterial solute-binding protein 5 family.</text>
</comment>
<sequence length="512" mass="57223">MSSTRREFLQVAGAGVALATFLRGGSAFAADSDTVTIAYNVNLPAWDPTTGPSAVNPTIQAIYRSVFDQYIGQEPNLEFVPNILTDWGWNDDKTRVWMTVRDGVKWQDGSDLTPEDVVWSLKRAGDPDGGNPIQFVWSTIGDFTIDGNRVEAKVKSYEPTLFKWMAFLTGYVLPKAYYEKVGAQGFEKKPIGSGPYMVEEFQSNGFLRLKRNPHYWGDKPAFETVIFKFVTDATSRVAEVESGSSDITLQIPYEEYDRLTSGGKFSGSCEPVSDIGMIFINDVKPLLDKNVRLAATYAVDKQAIIDRLLRGYGVAIDTLEAPEYLAYDPSIKVPHDPEKAKELLAKSGFSPDNPVKVTIQTTRGYMPRDYEMIQAIAGMWSKVGIEANIEVYEIAKHYELRAADKLAPFAFYNWGNAIADPATSTGFAMFGPSPHSVWDTDDLDQKIAPLWNEKDEKKRIAGWKDVDRYIAEQGYVLPLLQYAQPIVYRKGLKVTPNKSEALEAKLIDRTVD</sequence>
<feature type="domain" description="Solute-binding protein family 5" evidence="5">
    <location>
        <begin position="78"/>
        <end position="425"/>
    </location>
</feature>
<gene>
    <name evidence="6" type="ORF">FJU11_05520</name>
</gene>
<feature type="signal peptide" evidence="4">
    <location>
        <begin position="1"/>
        <end position="29"/>
    </location>
</feature>
<organism evidence="6 7">
    <name type="scientific">Pararhizobium mangrovi</name>
    <dbReference type="NCBI Taxonomy" id="2590452"/>
    <lineage>
        <taxon>Bacteria</taxon>
        <taxon>Pseudomonadati</taxon>
        <taxon>Pseudomonadota</taxon>
        <taxon>Alphaproteobacteria</taxon>
        <taxon>Hyphomicrobiales</taxon>
        <taxon>Rhizobiaceae</taxon>
        <taxon>Rhizobium/Agrobacterium group</taxon>
        <taxon>Pararhizobium</taxon>
    </lineage>
</organism>
<dbReference type="PANTHER" id="PTHR30290">
    <property type="entry name" value="PERIPLASMIC BINDING COMPONENT OF ABC TRANSPORTER"/>
    <property type="match status" value="1"/>
</dbReference>
<dbReference type="PIRSF" id="PIRSF002741">
    <property type="entry name" value="MppA"/>
    <property type="match status" value="1"/>
</dbReference>
<evidence type="ECO:0000256" key="1">
    <source>
        <dbReference type="ARBA" id="ARBA00004418"/>
    </source>
</evidence>
<dbReference type="GO" id="GO:0015833">
    <property type="term" value="P:peptide transport"/>
    <property type="evidence" value="ECO:0007669"/>
    <property type="project" value="TreeGrafter"/>
</dbReference>
<comment type="subcellular location">
    <subcellularLocation>
        <location evidence="1">Periplasm</location>
    </subcellularLocation>
</comment>
<dbReference type="Pfam" id="PF00496">
    <property type="entry name" value="SBP_bac_5"/>
    <property type="match status" value="1"/>
</dbReference>
<dbReference type="EMBL" id="VHLH01000007">
    <property type="protein sequence ID" value="TPW30186.1"/>
    <property type="molecule type" value="Genomic_DNA"/>
</dbReference>
<dbReference type="Gene3D" id="3.90.76.10">
    <property type="entry name" value="Dipeptide-binding Protein, Domain 1"/>
    <property type="match status" value="1"/>
</dbReference>
<keyword evidence="7" id="KW-1185">Reference proteome</keyword>
<proteinExistence type="inferred from homology"/>
<evidence type="ECO:0000313" key="7">
    <source>
        <dbReference type="Proteomes" id="UP000320314"/>
    </source>
</evidence>
<dbReference type="InterPro" id="IPR030678">
    <property type="entry name" value="Peptide/Ni-bd"/>
</dbReference>
<name>A0A506UA03_9HYPH</name>
<dbReference type="AlphaFoldDB" id="A0A506UA03"/>
<dbReference type="InterPro" id="IPR039424">
    <property type="entry name" value="SBP_5"/>
</dbReference>
<dbReference type="RefSeq" id="WP_141166037.1">
    <property type="nucleotide sequence ID" value="NZ_VHLH01000007.1"/>
</dbReference>
<protein>
    <submittedName>
        <fullName evidence="6">Peptide ABC transporter substrate-binding protein</fullName>
    </submittedName>
</protein>
<keyword evidence="3 4" id="KW-0732">Signal</keyword>
<dbReference type="Gene3D" id="3.40.190.10">
    <property type="entry name" value="Periplasmic binding protein-like II"/>
    <property type="match status" value="1"/>
</dbReference>
<dbReference type="PROSITE" id="PS51318">
    <property type="entry name" value="TAT"/>
    <property type="match status" value="1"/>
</dbReference>
<dbReference type="Proteomes" id="UP000320314">
    <property type="component" value="Unassembled WGS sequence"/>
</dbReference>
<evidence type="ECO:0000313" key="6">
    <source>
        <dbReference type="EMBL" id="TPW30186.1"/>
    </source>
</evidence>
<evidence type="ECO:0000259" key="5">
    <source>
        <dbReference type="Pfam" id="PF00496"/>
    </source>
</evidence>
<dbReference type="OrthoDB" id="9803988at2"/>
<reference evidence="6 7" key="1">
    <citation type="submission" date="2019-06" db="EMBL/GenBank/DDBJ databases">
        <authorList>
            <person name="Li M."/>
        </authorList>
    </citation>
    <scope>NUCLEOTIDE SEQUENCE [LARGE SCALE GENOMIC DNA]</scope>
    <source>
        <strain evidence="6 7">BGMRC6574</strain>
    </source>
</reference>
<dbReference type="GO" id="GO:0043190">
    <property type="term" value="C:ATP-binding cassette (ABC) transporter complex"/>
    <property type="evidence" value="ECO:0007669"/>
    <property type="project" value="InterPro"/>
</dbReference>
<dbReference type="InterPro" id="IPR000914">
    <property type="entry name" value="SBP_5_dom"/>
</dbReference>
<evidence type="ECO:0000256" key="4">
    <source>
        <dbReference type="SAM" id="SignalP"/>
    </source>
</evidence>
<evidence type="ECO:0000256" key="3">
    <source>
        <dbReference type="ARBA" id="ARBA00022729"/>
    </source>
</evidence>
<dbReference type="Gene3D" id="3.10.105.10">
    <property type="entry name" value="Dipeptide-binding Protein, Domain 3"/>
    <property type="match status" value="1"/>
</dbReference>
<dbReference type="GO" id="GO:0030288">
    <property type="term" value="C:outer membrane-bounded periplasmic space"/>
    <property type="evidence" value="ECO:0007669"/>
    <property type="project" value="UniProtKB-ARBA"/>
</dbReference>
<comment type="caution">
    <text evidence="6">The sequence shown here is derived from an EMBL/GenBank/DDBJ whole genome shotgun (WGS) entry which is preliminary data.</text>
</comment>
<dbReference type="InterPro" id="IPR006311">
    <property type="entry name" value="TAT_signal"/>
</dbReference>
<dbReference type="SUPFAM" id="SSF53850">
    <property type="entry name" value="Periplasmic binding protein-like II"/>
    <property type="match status" value="1"/>
</dbReference>
<dbReference type="GO" id="GO:1904680">
    <property type="term" value="F:peptide transmembrane transporter activity"/>
    <property type="evidence" value="ECO:0007669"/>
    <property type="project" value="TreeGrafter"/>
</dbReference>
<feature type="chain" id="PRO_5021247468" evidence="4">
    <location>
        <begin position="30"/>
        <end position="512"/>
    </location>
</feature>
<accession>A0A506UA03</accession>